<feature type="disulfide bond" evidence="26">
    <location>
        <begin position="643"/>
        <end position="652"/>
    </location>
</feature>
<feature type="repeat" description="ANK" evidence="25">
    <location>
        <begin position="1981"/>
        <end position="2013"/>
    </location>
</feature>
<dbReference type="PROSITE" id="PS00022">
    <property type="entry name" value="EGF_1"/>
    <property type="match status" value="29"/>
</dbReference>
<dbReference type="FunFam" id="2.10.25.10:FF:000060">
    <property type="entry name" value="Neurogenic locus notch protein 1"/>
    <property type="match status" value="1"/>
</dbReference>
<feature type="disulfide bond" evidence="26">
    <location>
        <begin position="755"/>
        <end position="764"/>
    </location>
</feature>
<keyword evidence="13" id="KW-1133">Transmembrane helix</keyword>
<dbReference type="Proteomes" id="UP000007303">
    <property type="component" value="Unassembled WGS sequence"/>
</dbReference>
<dbReference type="FunFam" id="2.10.25.10:FF:000146">
    <property type="entry name" value="Putative neurogenic locus notch"/>
    <property type="match status" value="1"/>
</dbReference>
<feature type="domain" description="EGF-like" evidence="28">
    <location>
        <begin position="1157"/>
        <end position="1193"/>
    </location>
</feature>
<dbReference type="FunFam" id="2.10.25.10:FF:000006">
    <property type="entry name" value="Versican core protein-like isoform 1"/>
    <property type="match status" value="1"/>
</dbReference>
<evidence type="ECO:0000256" key="8">
    <source>
        <dbReference type="ARBA" id="ARBA00022692"/>
    </source>
</evidence>
<dbReference type="InterPro" id="IPR024600">
    <property type="entry name" value="Notch_C"/>
</dbReference>
<feature type="region of interest" description="Disordered" evidence="27">
    <location>
        <begin position="2096"/>
        <end position="2192"/>
    </location>
</feature>
<dbReference type="HOGENOM" id="CLU_000576_0_0_1"/>
<keyword evidence="8" id="KW-0812">Transmembrane</keyword>
<dbReference type="GO" id="GO:0060218">
    <property type="term" value="P:hematopoietic stem cell differentiation"/>
    <property type="evidence" value="ECO:0007669"/>
    <property type="project" value="UniProtKB-ARBA"/>
</dbReference>
<feature type="region of interest" description="Disordered" evidence="27">
    <location>
        <begin position="2261"/>
        <end position="2287"/>
    </location>
</feature>
<feature type="domain" description="EGF-like" evidence="28">
    <location>
        <begin position="920"/>
        <end position="956"/>
    </location>
</feature>
<dbReference type="Gene3D" id="2.10.25.10">
    <property type="entry name" value="Laminin"/>
    <property type="match status" value="34"/>
</dbReference>
<feature type="domain" description="EGF-like" evidence="28">
    <location>
        <begin position="841"/>
        <end position="880"/>
    </location>
</feature>
<feature type="domain" description="EGF-like" evidence="28">
    <location>
        <begin position="692"/>
        <end position="728"/>
    </location>
</feature>
<evidence type="ECO:0000256" key="14">
    <source>
        <dbReference type="ARBA" id="ARBA00023015"/>
    </source>
</evidence>
<dbReference type="FunFam" id="2.10.25.10:FF:000309">
    <property type="entry name" value="Uncharacterized protein, isoform A"/>
    <property type="match status" value="1"/>
</dbReference>
<feature type="domain" description="EGF-like" evidence="28">
    <location>
        <begin position="466"/>
        <end position="502"/>
    </location>
</feature>
<dbReference type="Gene3D" id="3.30.300.320">
    <property type="match status" value="1"/>
</dbReference>
<feature type="disulfide bond" evidence="26">
    <location>
        <begin position="1265"/>
        <end position="1274"/>
    </location>
</feature>
<name>H3CMD6_TETNG</name>
<keyword evidence="7" id="KW-0597">Phosphoprotein</keyword>
<feature type="disulfide bond" evidence="26">
    <location>
        <begin position="53"/>
        <end position="62"/>
    </location>
</feature>
<feature type="disulfide bond" evidence="26">
    <location>
        <begin position="1390"/>
        <end position="1400"/>
    </location>
</feature>
<dbReference type="GO" id="GO:0009986">
    <property type="term" value="C:cell surface"/>
    <property type="evidence" value="ECO:0007669"/>
    <property type="project" value="TreeGrafter"/>
</dbReference>
<feature type="compositionally biased region" description="Low complexity" evidence="27">
    <location>
        <begin position="2385"/>
        <end position="2400"/>
    </location>
</feature>
<dbReference type="SUPFAM" id="SSF90193">
    <property type="entry name" value="Notch domain"/>
    <property type="match status" value="3"/>
</dbReference>
<feature type="disulfide bond" evidence="26">
    <location>
        <begin position="1059"/>
        <end position="1068"/>
    </location>
</feature>
<dbReference type="SUPFAM" id="SSF57196">
    <property type="entry name" value="EGF/Laminin"/>
    <property type="match status" value="18"/>
</dbReference>
<feature type="domain" description="EGF-like" evidence="28">
    <location>
        <begin position="110"/>
        <end position="148"/>
    </location>
</feature>
<feature type="disulfide bond" evidence="26">
    <location>
        <begin position="605"/>
        <end position="614"/>
    </location>
</feature>
<comment type="subcellular location">
    <subcellularLocation>
        <location evidence="2">Cell membrane</location>
        <topology evidence="2">Single-pass type I membrane protein</topology>
    </subcellularLocation>
    <subcellularLocation>
        <location evidence="1">Nucleus</location>
    </subcellularLocation>
</comment>
<feature type="disulfide bond" evidence="26">
    <location>
        <begin position="946"/>
        <end position="955"/>
    </location>
</feature>
<feature type="domain" description="LNR" evidence="29">
    <location>
        <begin position="1435"/>
        <end position="1475"/>
    </location>
</feature>
<feature type="disulfide bond" evidence="26">
    <location>
        <begin position="870"/>
        <end position="879"/>
    </location>
</feature>
<feature type="domain" description="EGF-like" evidence="28">
    <location>
        <begin position="385"/>
        <end position="423"/>
    </location>
</feature>
<dbReference type="SMART" id="SM01339">
    <property type="entry name" value="NODP"/>
    <property type="match status" value="1"/>
</dbReference>
<feature type="disulfide bond" evidence="26">
    <location>
        <begin position="216"/>
        <end position="225"/>
    </location>
</feature>
<feature type="domain" description="EGF-like" evidence="28">
    <location>
        <begin position="24"/>
        <end position="63"/>
    </location>
</feature>
<organism evidence="30 31">
    <name type="scientific">Tetraodon nigroviridis</name>
    <name type="common">Spotted green pufferfish</name>
    <name type="synonym">Chelonodon nigroviridis</name>
    <dbReference type="NCBI Taxonomy" id="99883"/>
    <lineage>
        <taxon>Eukaryota</taxon>
        <taxon>Metazoa</taxon>
        <taxon>Chordata</taxon>
        <taxon>Craniata</taxon>
        <taxon>Vertebrata</taxon>
        <taxon>Euteleostomi</taxon>
        <taxon>Actinopterygii</taxon>
        <taxon>Neopterygii</taxon>
        <taxon>Teleostei</taxon>
        <taxon>Neoteleostei</taxon>
        <taxon>Acanthomorphata</taxon>
        <taxon>Eupercaria</taxon>
        <taxon>Tetraodontiformes</taxon>
        <taxon>Tetradontoidea</taxon>
        <taxon>Tetraodontidae</taxon>
        <taxon>Tetraodon</taxon>
    </lineage>
</organism>
<dbReference type="GO" id="GO:0007411">
    <property type="term" value="P:axon guidance"/>
    <property type="evidence" value="ECO:0007669"/>
    <property type="project" value="TreeGrafter"/>
</dbReference>
<keyword evidence="4" id="KW-0217">Developmental protein</keyword>
<feature type="binding site" evidence="23">
    <location>
        <position position="467"/>
    </location>
    <ligand>
        <name>Ca(2+)</name>
        <dbReference type="ChEBI" id="CHEBI:29108"/>
        <label>2</label>
    </ligand>
</feature>
<dbReference type="InterPro" id="IPR036770">
    <property type="entry name" value="Ankyrin_rpt-contain_sf"/>
</dbReference>
<keyword evidence="11" id="KW-0221">Differentiation</keyword>
<keyword evidence="19" id="KW-0804">Transcription</keyword>
<feature type="domain" description="EGF-like" evidence="28">
    <location>
        <begin position="1071"/>
        <end position="1107"/>
    </location>
</feature>
<evidence type="ECO:0000256" key="26">
    <source>
        <dbReference type="PROSITE-ProRule" id="PRU00076"/>
    </source>
</evidence>
<evidence type="ECO:0000256" key="5">
    <source>
        <dbReference type="ARBA" id="ARBA00022475"/>
    </source>
</evidence>
<dbReference type="InterPro" id="IPR001881">
    <property type="entry name" value="EGF-like_Ca-bd_dom"/>
</dbReference>
<dbReference type="SMART" id="SM00179">
    <property type="entry name" value="EGF_CA"/>
    <property type="match status" value="31"/>
</dbReference>
<feature type="compositionally biased region" description="Polar residues" evidence="27">
    <location>
        <begin position="2350"/>
        <end position="2365"/>
    </location>
</feature>
<dbReference type="Pfam" id="PF12796">
    <property type="entry name" value="Ank_2"/>
    <property type="match status" value="2"/>
</dbReference>
<dbReference type="InterPro" id="IPR002110">
    <property type="entry name" value="Ankyrin_rpt"/>
</dbReference>
<feature type="disulfide bond" evidence="26">
    <location>
        <begin position="336"/>
        <end position="345"/>
    </location>
</feature>
<feature type="domain" description="EGF-like" evidence="28">
    <location>
        <begin position="270"/>
        <end position="306"/>
    </location>
</feature>
<dbReference type="InterPro" id="IPR000742">
    <property type="entry name" value="EGF"/>
</dbReference>
<sequence length="2433" mass="261945">RPVCRPGSPAPCVGPGLCGAPQGGALQCMDDKAPCVNNATCVTLSNGTEYCRCAPGFLGEYCQHKDPCQPGYCLNGGNCSVSTSAGVPVPGSATCSCPLGYTGQHCQSPQNSTCYPNNPCANRGVCTLLPFNKYKCECARGWTGTGCEYEDKCLSSPCANGGTCSSVSGGSFTCSCPPGYAGARCLNDTNECAATPSICQNEGGCINTPGSYKCVCTPGFTGKHCESSYIPCSPSPCLNGGTCHQTSETSYSCHCLPAGPGFNGTNCENNIDDCPGNQCANGGTCIDGVNTYNCQCPPEWTGQHCTEDVNECRLQPNTCQNGGTCSNLLGSYVCVCVNGWSGSDCSENIDDCATAACSHGSTCEDRVASFVCHCPYGKTGLLCHLNDACISNPCRGGSKCDTNPITGMFNCNCPPGYTGITCNIDRDECSIAGTNPCEHDGQCVNTEGSFTCNCAKGYTGPRCEQDVNECASNPCQNDGTCLDRIGVYTCICMPGFEGPHCQIEINECLSSPCLNRGKCLDQVNRFVCECPAGFSGETCQINIDECSSTPCLNGAKCIDLPNGYDCECAEGFQGQLCEENINDCVPEPCHHGKCKDGIATFSCECQPGYTGAICNVQVQECHSNPCQNRGRCIDLVNAYQCNCPPGITGVNCEINEDDCASNLCEFGECQDGINEYKCVCSPGYTGDKCDVEINECSSNPCKSGGTCVDKVNGFHCLCPPSTHGLLCLSGTDQCANQPCIHGQCIEQQYSYFCQCEAGWMGQHCEQEKNECLPNPCLNGGSCLDRHNGYTCTCQLGFSGVNCEKNINECASEPCLNQGTCVDGLNSYTCLCSPPFTANCTIYMATNMIIICQRGGVCLPSNDYTSYTCRCPAGWQGEQCSEDVNECKKNPCRNGGHCMNSPGSYTCKCPLGYSGHNCQTDIDDCSPNPCLNGGSCVDDVGSFSCKCRPGFEGEHCEEEVDECASQPCSNGAICRDYVNSFVCECQPGFDGILCNHNILECTESSCLNNGTCIDDINTFFCRCRPGFFGTFCENEQNECESQPCINGGTCTDGLGTYRTCPARYSGQNCQNYVNLCRQVRCHNGGSCSHTGPTTWTCHCQTWTGLYCDVPNMSCQDFAARKGLEVENVCKNAGRCVNVENFHKCECQPGYTGSYCEEMIDECKSNPCRNGATCKDYQSTYECLCKPGYQGVNCEYEVDECHSKPCLHGGTCINLINKFTCICPPGTHGVQCEVNVDDCAPNSGSWEPRCLNGGQCVDGIGRYTCSCPPGFVGEHCEGDLNECLSGPCHSPGSLDCVQLVNDYQCRCRLGYTALFLQTPGRHCDSMVDLCLSKPCRNGGVCTMNTTSVHGFMCSCSPIARNGGRCVESTAGQLYCQCQQGFSGAHCENSQRCMLPCKNGGTCVRDSANPFQYSCHCPINFSGRYCEINVLRTGPSTCPYIQCKQQSGDTVCDDQCNNYECQWDGGDCSLNWKQPWMNCTAGVACWDFFKNGRCDKECDTAGCLFDGFECQESSACKYEKYCADHYGNGICDGSCNTEACGWDGLDCASNTPAKIVPGTLVIVVQLQPKELLVDLTGFIRFLGALLHTNLQVKVDENKKPMVYPYFGAEEDHGHQARRSRSKREVEKEVIGSFVYLEIDNRKCSESPGECFSNIDEAASFIAAARIKDGLPYPLVSVNSRYMDPPPPTNYVPYLVGVSVVIILLILVLGMLAAKRKHKHGVLWLPDGFMTNKNDKRREPVGQDDFDLKNFKTQDGGVMDSGQSQRWLEDEVPSRKPRLEGKPLLPLPMDGAIDRREWTLQHRKAADISLTPPQAELDSDGLDVNVKGPGRVYPLMLASLRNGGVPDCNLHGDEEEESGGDEPGSSVISDLISQGASLIAQTDRTGETALHLAARYARADAAKRLLDAGADPNAHDNMGRTPLHAAVAADAQGVFQILIRNRATELDSRMNDGTTPLILAARLAVEGMVEELIHCHADINAVDDHGKSALHWAAAVNNVEATLVLLKNGANRDMQDNKEETPLFLAAREGSFEAAQVLLDHYSNRDITDHMDRLPRDTAQERMHHDIVRLLDQYNVVHSPHNGLISWVEREPLHGFMAVRPGPQGKKSRRGGGGAKVGGVGGGAKELKDMKSKRRKKPRGTAGALPESSVTMSPVDSLESPHSYLGEVSGTVSTTANSPPLLSSPSTRPMLPPVSHMLGQQQGWVGMTKHPYNDHMFSLIPHQMGASHPGLGHSRGPMLTPMNVTVSREVPPIVTFQMMAPGGGQGLLKQSQAGQVQVTQSQSHSQPGPAHLHCAQSMMYQMPEQMSIGHGLPHTAPHPQTLGHGHGAMEGQSRQLPSYPPMQSPVDKYPTPPSQHSYTTNGSEGTTPGHSAHPPSEHPYLTPSPDSPDPWSSSSPHSNSDWSDITTSPTPLGNPHHTLPSSHHTHIPEQVQLQPQA</sequence>
<dbReference type="FunFam" id="2.10.25.10:FF:000125">
    <property type="entry name" value="Neurogenic locus notch protein-like"/>
    <property type="match status" value="2"/>
</dbReference>
<dbReference type="PROSITE" id="PS50026">
    <property type="entry name" value="EGF_3"/>
    <property type="match status" value="35"/>
</dbReference>
<comment type="similarity">
    <text evidence="3">Belongs to the NOTCH family.</text>
</comment>
<dbReference type="InterPro" id="IPR051355">
    <property type="entry name" value="Notch/Slit_guidance"/>
</dbReference>
<feature type="disulfide bond" evidence="26">
    <location>
        <begin position="176"/>
        <end position="185"/>
    </location>
</feature>
<feature type="disulfide bond" evidence="26">
    <location>
        <begin position="1022"/>
        <end position="1031"/>
    </location>
</feature>
<dbReference type="InterPro" id="IPR011656">
    <property type="entry name" value="Notch_NODP_dom"/>
</dbReference>
<keyword evidence="9" id="KW-0732">Signal</keyword>
<reference evidence="31" key="1">
    <citation type="journal article" date="2004" name="Nature">
        <title>Genome duplication in the teleost fish Tetraodon nigroviridis reveals the early vertebrate proto-karyotype.</title>
        <authorList>
            <person name="Jaillon O."/>
            <person name="Aury J.-M."/>
            <person name="Brunet F."/>
            <person name="Petit J.-L."/>
            <person name="Stange-Thomann N."/>
            <person name="Mauceli E."/>
            <person name="Bouneau L."/>
            <person name="Fischer C."/>
            <person name="Ozouf-Costaz C."/>
            <person name="Bernot A."/>
            <person name="Nicaud S."/>
            <person name="Jaffe D."/>
            <person name="Fisher S."/>
            <person name="Lutfalla G."/>
            <person name="Dossat C."/>
            <person name="Segurens B."/>
            <person name="Dasilva C."/>
            <person name="Salanoubat M."/>
            <person name="Levy M."/>
            <person name="Boudet N."/>
            <person name="Castellano S."/>
            <person name="Anthouard V."/>
            <person name="Jubin C."/>
            <person name="Castelli V."/>
            <person name="Katinka M."/>
            <person name="Vacherie B."/>
            <person name="Biemont C."/>
            <person name="Skalli Z."/>
            <person name="Cattolico L."/>
            <person name="Poulain J."/>
            <person name="De Berardinis V."/>
            <person name="Cruaud C."/>
            <person name="Duprat S."/>
            <person name="Brottier P."/>
            <person name="Coutanceau J.-P."/>
            <person name="Gouzy J."/>
            <person name="Parra G."/>
            <person name="Lardier G."/>
            <person name="Chapple C."/>
            <person name="McKernan K.J."/>
            <person name="McEwan P."/>
            <person name="Bosak S."/>
            <person name="Kellis M."/>
            <person name="Volff J.-N."/>
            <person name="Guigo R."/>
            <person name="Zody M.C."/>
            <person name="Mesirov J."/>
            <person name="Lindblad-Toh K."/>
            <person name="Birren B."/>
            <person name="Nusbaum C."/>
            <person name="Kahn D."/>
            <person name="Robinson-Rechavi M."/>
            <person name="Laudet V."/>
            <person name="Schachter V."/>
            <person name="Quetier F."/>
            <person name="Saurin W."/>
            <person name="Scarpelli C."/>
            <person name="Wincker P."/>
            <person name="Lander E.S."/>
            <person name="Weissenbach J."/>
            <person name="Roest Crollius H."/>
        </authorList>
    </citation>
    <scope>NUCLEOTIDE SEQUENCE [LARGE SCALE GENOMIC DNA]</scope>
</reference>
<feature type="domain" description="EGF-like" evidence="28">
    <location>
        <begin position="882"/>
        <end position="918"/>
    </location>
</feature>
<evidence type="ECO:0000256" key="27">
    <source>
        <dbReference type="SAM" id="MobiDB-lite"/>
    </source>
</evidence>
<dbReference type="FunFam" id="3.30.300.320:FF:000001">
    <property type="entry name" value="Neurogenic locus notch 1"/>
    <property type="match status" value="1"/>
</dbReference>
<feature type="repeat" description="ANK" evidence="25">
    <location>
        <begin position="1948"/>
        <end position="1980"/>
    </location>
</feature>
<dbReference type="FunFam" id="2.10.25.10:FF:000472">
    <property type="entry name" value="Uncharacterized protein, isoform A"/>
    <property type="match status" value="2"/>
</dbReference>
<feature type="domain" description="EGF-like" evidence="28">
    <location>
        <begin position="805"/>
        <end position="840"/>
    </location>
</feature>
<feature type="binding site" evidence="23">
    <location>
        <position position="466"/>
    </location>
    <ligand>
        <name>Ca(2+)</name>
        <dbReference type="ChEBI" id="CHEBI:29108"/>
        <label>2</label>
    </ligand>
</feature>
<feature type="disulfide bond" evidence="26">
    <location>
        <begin position="568"/>
        <end position="577"/>
    </location>
</feature>
<feature type="domain" description="EGF-like" evidence="28">
    <location>
        <begin position="504"/>
        <end position="540"/>
    </location>
</feature>
<dbReference type="GO" id="GO:1901222">
    <property type="term" value="P:regulation of non-canonical NF-kappaB signal transduction"/>
    <property type="evidence" value="ECO:0007669"/>
    <property type="project" value="UniProtKB-ARBA"/>
</dbReference>
<feature type="disulfide bond" evidence="26">
    <location>
        <begin position="296"/>
        <end position="305"/>
    </location>
</feature>
<dbReference type="InterPro" id="IPR010660">
    <property type="entry name" value="Notch_NOD_dom"/>
</dbReference>
<dbReference type="SMART" id="SM00004">
    <property type="entry name" value="NL"/>
    <property type="match status" value="3"/>
</dbReference>
<keyword evidence="23" id="KW-0106">Calcium</keyword>
<protein>
    <submittedName>
        <fullName evidence="30">Notch receptor 2</fullName>
    </submittedName>
</protein>
<dbReference type="Pfam" id="PF12661">
    <property type="entry name" value="hEGF"/>
    <property type="match status" value="9"/>
</dbReference>
<feature type="binding site" evidence="23">
    <location>
        <position position="446"/>
    </location>
    <ligand>
        <name>Ca(2+)</name>
        <dbReference type="ChEBI" id="CHEBI:29108"/>
        <label>1</label>
    </ligand>
</feature>
<feature type="domain" description="EGF-like" evidence="28">
    <location>
        <begin position="1195"/>
        <end position="1231"/>
    </location>
</feature>
<evidence type="ECO:0000256" key="11">
    <source>
        <dbReference type="ARBA" id="ARBA00022782"/>
    </source>
</evidence>
<keyword evidence="22" id="KW-0539">Nucleus</keyword>
<feature type="disulfide bond" evidence="24">
    <location>
        <begin position="437"/>
        <end position="452"/>
    </location>
</feature>
<dbReference type="GO" id="GO:0045944">
    <property type="term" value="P:positive regulation of transcription by RNA polymerase II"/>
    <property type="evidence" value="ECO:0007669"/>
    <property type="project" value="UniProtKB-ARBA"/>
</dbReference>
<feature type="disulfide bond" evidence="26">
    <location>
        <begin position="413"/>
        <end position="422"/>
    </location>
</feature>
<feature type="disulfide bond" evidence="26">
    <location>
        <begin position="1221"/>
        <end position="1230"/>
    </location>
</feature>
<feature type="domain" description="EGF-like" evidence="28">
    <location>
        <begin position="958"/>
        <end position="994"/>
    </location>
</feature>
<evidence type="ECO:0000313" key="31">
    <source>
        <dbReference type="Proteomes" id="UP000007303"/>
    </source>
</evidence>
<keyword evidence="15 25" id="KW-0040">ANK repeat</keyword>
<evidence type="ECO:0000256" key="12">
    <source>
        <dbReference type="ARBA" id="ARBA00022976"/>
    </source>
</evidence>
<feature type="domain" description="EGF-like" evidence="28">
    <location>
        <begin position="1034"/>
        <end position="1069"/>
    </location>
</feature>
<feature type="disulfide bond" evidence="24">
    <location>
        <begin position="513"/>
        <end position="528"/>
    </location>
</feature>
<dbReference type="GO" id="GO:0045597">
    <property type="term" value="P:positive regulation of cell differentiation"/>
    <property type="evidence" value="ECO:0007669"/>
    <property type="project" value="UniProtKB-ARBA"/>
</dbReference>
<dbReference type="SUPFAM" id="SSF57184">
    <property type="entry name" value="Growth factor receptor domain"/>
    <property type="match status" value="4"/>
</dbReference>
<feature type="binding site" evidence="23">
    <location>
        <position position="469"/>
    </location>
    <ligand>
        <name>Ca(2+)</name>
        <dbReference type="ChEBI" id="CHEBI:29108"/>
        <label>2</label>
    </ligand>
</feature>
<feature type="binding site" evidence="23">
    <location>
        <position position="449"/>
    </location>
    <ligand>
        <name>Ca(2+)</name>
        <dbReference type="ChEBI" id="CHEBI:29108"/>
        <label>1</label>
    </ligand>
</feature>
<feature type="disulfide bond" evidence="26">
    <location>
        <begin position="680"/>
        <end position="689"/>
    </location>
</feature>
<dbReference type="SMART" id="SM00181">
    <property type="entry name" value="EGF"/>
    <property type="match status" value="35"/>
</dbReference>
<evidence type="ECO:0000256" key="17">
    <source>
        <dbReference type="ARBA" id="ARBA00023157"/>
    </source>
</evidence>
<dbReference type="FunFam" id="1.25.40.20:FF:000005">
    <property type="entry name" value="Neurogenic locus notch 1"/>
    <property type="match status" value="1"/>
</dbReference>
<dbReference type="InterPro" id="IPR035993">
    <property type="entry name" value="Notch-like_dom_sf"/>
</dbReference>
<evidence type="ECO:0000256" key="10">
    <source>
        <dbReference type="ARBA" id="ARBA00022737"/>
    </source>
</evidence>
<feature type="domain" description="EGF-like" evidence="28">
    <location>
        <begin position="655"/>
        <end position="690"/>
    </location>
</feature>
<keyword evidence="23" id="KW-0479">Metal-binding</keyword>
<feature type="repeat" description="ANK" evidence="25">
    <location>
        <begin position="2014"/>
        <end position="2046"/>
    </location>
</feature>
<feature type="disulfide bond" evidence="24 26">
    <location>
        <begin position="492"/>
        <end position="501"/>
    </location>
</feature>
<feature type="region of interest" description="Disordered" evidence="27">
    <location>
        <begin position="2303"/>
        <end position="2433"/>
    </location>
</feature>
<evidence type="ECO:0000256" key="15">
    <source>
        <dbReference type="ARBA" id="ARBA00023043"/>
    </source>
</evidence>
<feature type="repeat" description="ANK" evidence="25">
    <location>
        <begin position="1881"/>
        <end position="1913"/>
    </location>
</feature>
<feature type="domain" description="EGF-like" evidence="28">
    <location>
        <begin position="1120"/>
        <end position="1155"/>
    </location>
</feature>
<dbReference type="GO" id="GO:0005886">
    <property type="term" value="C:plasma membrane"/>
    <property type="evidence" value="ECO:0007669"/>
    <property type="project" value="UniProtKB-SubCell"/>
</dbReference>
<reference evidence="30" key="2">
    <citation type="submission" date="2025-08" db="UniProtKB">
        <authorList>
            <consortium name="Ensembl"/>
        </authorList>
    </citation>
    <scope>IDENTIFICATION</scope>
</reference>
<evidence type="ECO:0000256" key="24">
    <source>
        <dbReference type="PIRSR" id="PIRSR002279-2"/>
    </source>
</evidence>
<dbReference type="InterPro" id="IPR049883">
    <property type="entry name" value="NOTCH1_EGF-like"/>
</dbReference>
<feature type="compositionally biased region" description="Gly residues" evidence="27">
    <location>
        <begin position="2107"/>
        <end position="2120"/>
    </location>
</feature>
<dbReference type="SMART" id="SM00248">
    <property type="entry name" value="ANK"/>
    <property type="match status" value="5"/>
</dbReference>
<feature type="domain" description="EGF-like" evidence="28">
    <location>
        <begin position="767"/>
        <end position="803"/>
    </location>
</feature>
<feature type="disulfide bond" evidence="26">
    <location>
        <begin position="659"/>
        <end position="669"/>
    </location>
</feature>
<feature type="disulfide bond" evidence="26">
    <location>
        <begin position="394"/>
        <end position="411"/>
    </location>
</feature>
<dbReference type="InterPro" id="IPR000800">
    <property type="entry name" value="Notch_dom"/>
</dbReference>
<feature type="disulfide bond" evidence="26">
    <location>
        <begin position="984"/>
        <end position="993"/>
    </location>
</feature>
<feature type="domain" description="EGF-like" evidence="28">
    <location>
        <begin position="1386"/>
        <end position="1424"/>
    </location>
</feature>
<feature type="binding site" evidence="23">
    <location>
        <position position="521"/>
    </location>
    <ligand>
        <name>Ca(2+)</name>
        <dbReference type="ChEBI" id="CHEBI:29108"/>
        <label>3</label>
    </ligand>
</feature>
<feature type="disulfide bond" evidence="24">
    <location>
        <begin position="475"/>
        <end position="490"/>
    </location>
</feature>
<dbReference type="PIRSF" id="PIRSF002279">
    <property type="entry name" value="Notch"/>
    <property type="match status" value="1"/>
</dbReference>
<dbReference type="SUPFAM" id="SSF48403">
    <property type="entry name" value="Ankyrin repeat"/>
    <property type="match status" value="1"/>
</dbReference>
<dbReference type="CDD" id="cd00054">
    <property type="entry name" value="EGF_CA"/>
    <property type="match status" value="22"/>
</dbReference>
<dbReference type="PRINTS" id="PR01983">
    <property type="entry name" value="NOTCH"/>
</dbReference>
<dbReference type="FunFam" id="2.10.25.10:FF:000784">
    <property type="entry name" value="Uncharacterized protein"/>
    <property type="match status" value="1"/>
</dbReference>
<feature type="disulfide bond" evidence="26">
    <location>
        <begin position="584"/>
        <end position="594"/>
    </location>
</feature>
<evidence type="ECO:0000256" key="3">
    <source>
        <dbReference type="ARBA" id="ARBA00005847"/>
    </source>
</evidence>
<feature type="domain" description="EGF-like" evidence="28">
    <location>
        <begin position="1324"/>
        <end position="1364"/>
    </location>
</feature>
<dbReference type="PROSITE" id="PS50258">
    <property type="entry name" value="LNR"/>
    <property type="match status" value="3"/>
</dbReference>
<dbReference type="GO" id="GO:0043235">
    <property type="term" value="C:receptor complex"/>
    <property type="evidence" value="ECO:0007669"/>
    <property type="project" value="TreeGrafter"/>
</dbReference>
<evidence type="ECO:0000256" key="6">
    <source>
        <dbReference type="ARBA" id="ARBA00022536"/>
    </source>
</evidence>
<feature type="domain" description="LNR" evidence="29">
    <location>
        <begin position="1476"/>
        <end position="1512"/>
    </location>
</feature>
<dbReference type="PROSITE" id="PS00010">
    <property type="entry name" value="ASX_HYDROXYL"/>
    <property type="match status" value="21"/>
</dbReference>
<dbReference type="PROSITE" id="PS01186">
    <property type="entry name" value="EGF_2"/>
    <property type="match status" value="23"/>
</dbReference>
<dbReference type="GO" id="GO:0031017">
    <property type="term" value="P:exocrine pancreas development"/>
    <property type="evidence" value="ECO:0007669"/>
    <property type="project" value="UniProtKB-ARBA"/>
</dbReference>
<dbReference type="FunFam" id="2.10.25.10:FF:000004">
    <property type="entry name" value="Neurogenic locus notch 1"/>
    <property type="match status" value="4"/>
</dbReference>
<feature type="disulfide bond" evidence="26">
    <location>
        <begin position="1414"/>
        <end position="1423"/>
    </location>
</feature>
<evidence type="ECO:0000256" key="9">
    <source>
        <dbReference type="ARBA" id="ARBA00022729"/>
    </source>
</evidence>
<feature type="domain" description="EGF-like" evidence="28">
    <location>
        <begin position="425"/>
        <end position="464"/>
    </location>
</feature>
<feature type="binding site" evidence="23">
    <location>
        <position position="507"/>
    </location>
    <ligand>
        <name>Ca(2+)</name>
        <dbReference type="ChEBI" id="CHEBI:29108"/>
        <label>3</label>
    </ligand>
</feature>
<evidence type="ECO:0000256" key="7">
    <source>
        <dbReference type="ARBA" id="ARBA00022553"/>
    </source>
</evidence>
<reference evidence="30" key="3">
    <citation type="submission" date="2025-09" db="UniProtKB">
        <authorList>
            <consortium name="Ensembl"/>
        </authorList>
    </citation>
    <scope>IDENTIFICATION</scope>
</reference>
<keyword evidence="6 26" id="KW-0245">EGF-like domain</keyword>
<keyword evidence="20" id="KW-0675">Receptor</keyword>
<evidence type="ECO:0000256" key="1">
    <source>
        <dbReference type="ARBA" id="ARBA00004123"/>
    </source>
</evidence>
<keyword evidence="21" id="KW-0325">Glycoprotein</keyword>
<feature type="binding site" evidence="23">
    <location>
        <position position="483"/>
    </location>
    <ligand>
        <name>Ca(2+)</name>
        <dbReference type="ChEBI" id="CHEBI:29108"/>
        <label>2</label>
    </ligand>
</feature>
<dbReference type="PROSITE" id="PS50297">
    <property type="entry name" value="ANK_REP_REGION"/>
    <property type="match status" value="3"/>
</dbReference>
<evidence type="ECO:0000256" key="4">
    <source>
        <dbReference type="ARBA" id="ARBA00022473"/>
    </source>
</evidence>
<feature type="disulfide bond" evidence="26">
    <location>
        <begin position="1286"/>
        <end position="1303"/>
    </location>
</feature>
<keyword evidence="14" id="KW-0805">Transcription regulation</keyword>
<feature type="domain" description="EGF-like" evidence="28">
    <location>
        <begin position="1233"/>
        <end position="1275"/>
    </location>
</feature>
<feature type="disulfide bond" evidence="24 26">
    <location>
        <begin position="454"/>
        <end position="463"/>
    </location>
</feature>
<dbReference type="FunFam" id="2.10.25.10:FF:000246">
    <property type="entry name" value="EGF-like repeat and discoidin I-like domain-containing protein 3"/>
    <property type="match status" value="1"/>
</dbReference>
<dbReference type="PROSITE" id="PS50088">
    <property type="entry name" value="ANK_REPEAT"/>
    <property type="match status" value="4"/>
</dbReference>
<dbReference type="InterPro" id="IPR009030">
    <property type="entry name" value="Growth_fac_rcpt_cys_sf"/>
</dbReference>
<accession>H3CMD6</accession>
<feature type="disulfide bond" evidence="24">
    <location>
        <begin position="429"/>
        <end position="443"/>
    </location>
</feature>
<feature type="domain" description="EGF-like" evidence="28">
    <location>
        <begin position="617"/>
        <end position="653"/>
    </location>
</feature>
<evidence type="ECO:0000256" key="16">
    <source>
        <dbReference type="ARBA" id="ARBA00023136"/>
    </source>
</evidence>
<evidence type="ECO:0000256" key="19">
    <source>
        <dbReference type="ARBA" id="ARBA00023163"/>
    </source>
</evidence>
<evidence type="ECO:0000256" key="22">
    <source>
        <dbReference type="ARBA" id="ARBA00023242"/>
    </source>
</evidence>
<feature type="disulfide bond" evidence="26">
    <location>
        <begin position="851"/>
        <end position="868"/>
    </location>
</feature>
<feature type="compositionally biased region" description="Low complexity" evidence="27">
    <location>
        <begin position="2271"/>
        <end position="2282"/>
    </location>
</feature>
<feature type="domain" description="EGF-like" evidence="28">
    <location>
        <begin position="228"/>
        <end position="268"/>
    </location>
</feature>
<feature type="disulfide bond" evidence="26">
    <location>
        <begin position="97"/>
        <end position="106"/>
    </location>
</feature>
<feature type="domain" description="EGF-like" evidence="28">
    <location>
        <begin position="580"/>
        <end position="615"/>
    </location>
</feature>
<evidence type="ECO:0000256" key="2">
    <source>
        <dbReference type="ARBA" id="ARBA00004251"/>
    </source>
</evidence>
<keyword evidence="10" id="KW-0677">Repeat</keyword>
<evidence type="ECO:0000256" key="20">
    <source>
        <dbReference type="ARBA" id="ARBA00023170"/>
    </source>
</evidence>
<keyword evidence="17 24" id="KW-1015">Disulfide bond</keyword>
<dbReference type="FunFam" id="2.10.25.10:FF:000031">
    <property type="entry name" value="neurogenic locus notch homolog protein 3"/>
    <property type="match status" value="1"/>
</dbReference>
<feature type="domain" description="EGF-like" evidence="28">
    <location>
        <begin position="188"/>
        <end position="226"/>
    </location>
</feature>
<dbReference type="PANTHER" id="PTHR45836">
    <property type="entry name" value="SLIT HOMOLOG"/>
    <property type="match status" value="1"/>
</dbReference>
<proteinExistence type="inferred from homology"/>
<dbReference type="GO" id="GO:0007219">
    <property type="term" value="P:Notch signaling pathway"/>
    <property type="evidence" value="ECO:0007669"/>
    <property type="project" value="UniProtKB-KW"/>
</dbReference>
<dbReference type="FunFam" id="2.10.25.10:FF:000143">
    <property type="entry name" value="Protein crumbs 1"/>
    <property type="match status" value="2"/>
</dbReference>
<feature type="domain" description="EGF-like" evidence="28">
    <location>
        <begin position="149"/>
        <end position="186"/>
    </location>
</feature>
<dbReference type="InterPro" id="IPR000152">
    <property type="entry name" value="EGF-type_Asp/Asn_hydroxyl_site"/>
</dbReference>
<feature type="domain" description="EGF-like" evidence="28">
    <location>
        <begin position="308"/>
        <end position="346"/>
    </location>
</feature>
<dbReference type="GO" id="GO:0005509">
    <property type="term" value="F:calcium ion binding"/>
    <property type="evidence" value="ECO:0007669"/>
    <property type="project" value="InterPro"/>
</dbReference>
<feature type="disulfide bond" evidence="26">
    <location>
        <begin position="374"/>
        <end position="383"/>
    </location>
</feature>
<dbReference type="FunFam" id="2.10.25.10:FF:000080">
    <property type="entry name" value="Neurogenic locus notch 1"/>
    <property type="match status" value="2"/>
</dbReference>
<dbReference type="Gene3D" id="1.25.40.20">
    <property type="entry name" value="Ankyrin repeat-containing domain"/>
    <property type="match status" value="1"/>
</dbReference>
<feature type="domain" description="EGF-like" evidence="28">
    <location>
        <begin position="64"/>
        <end position="107"/>
    </location>
</feature>
<keyword evidence="18" id="KW-0010">Activator</keyword>
<feature type="domain" description="EGF-like" evidence="28">
    <location>
        <begin position="348"/>
        <end position="384"/>
    </location>
</feature>
<evidence type="ECO:0000256" key="23">
    <source>
        <dbReference type="PIRSR" id="PIRSR002279-1"/>
    </source>
</evidence>
<feature type="disulfide bond" evidence="26">
    <location>
        <begin position="718"/>
        <end position="727"/>
    </location>
</feature>
<dbReference type="PRINTS" id="PR01452">
    <property type="entry name" value="LNOTCHREPEAT"/>
</dbReference>
<comment type="caution">
    <text evidence="26">Lacks conserved residue(s) required for the propagation of feature annotation.</text>
</comment>
<dbReference type="PROSITE" id="PS01187">
    <property type="entry name" value="EGF_CA"/>
    <property type="match status" value="7"/>
</dbReference>
<feature type="domain" description="EGF-like" evidence="28">
    <location>
        <begin position="542"/>
        <end position="578"/>
    </location>
</feature>
<feature type="disulfide bond" evidence="26">
    <location>
        <begin position="734"/>
        <end position="744"/>
    </location>
</feature>
<feature type="disulfide bond" evidence="24">
    <location>
        <begin position="508"/>
        <end position="519"/>
    </location>
</feature>
<feature type="disulfide bond" evidence="26">
    <location>
        <begin position="793"/>
        <end position="802"/>
    </location>
</feature>
<feature type="domain" description="EGF-like" evidence="28">
    <location>
        <begin position="730"/>
        <end position="765"/>
    </location>
</feature>
<feature type="domain" description="EGF-like" evidence="28">
    <location>
        <begin position="996"/>
        <end position="1032"/>
    </location>
</feature>
<evidence type="ECO:0000259" key="29">
    <source>
        <dbReference type="PROSITE" id="PS50258"/>
    </source>
</evidence>
<dbReference type="GeneTree" id="ENSGT00940000155030"/>
<feature type="disulfide bond" evidence="24 26">
    <location>
        <begin position="530"/>
        <end position="539"/>
    </location>
</feature>
<dbReference type="Pfam" id="PF07684">
    <property type="entry name" value="NODP"/>
    <property type="match status" value="1"/>
</dbReference>
<feature type="compositionally biased region" description="Low complexity" evidence="27">
    <location>
        <begin position="2169"/>
        <end position="2185"/>
    </location>
</feature>
<dbReference type="InterPro" id="IPR018097">
    <property type="entry name" value="EGF_Ca-bd_CS"/>
</dbReference>
<dbReference type="InterPro" id="IPR008297">
    <property type="entry name" value="Notch"/>
</dbReference>
<dbReference type="SMART" id="SM01334">
    <property type="entry name" value="DUF3454"/>
    <property type="match status" value="1"/>
</dbReference>
<dbReference type="SMART" id="SM01338">
    <property type="entry name" value="NOD"/>
    <property type="match status" value="1"/>
</dbReference>
<evidence type="ECO:0000256" key="25">
    <source>
        <dbReference type="PROSITE-ProRule" id="PRU00023"/>
    </source>
</evidence>
<keyword evidence="31" id="KW-1185">Reference proteome</keyword>
<feature type="domain" description="LNR" evidence="29">
    <location>
        <begin position="1513"/>
        <end position="1554"/>
    </location>
</feature>
<dbReference type="GO" id="GO:0005634">
    <property type="term" value="C:nucleus"/>
    <property type="evidence" value="ECO:0007669"/>
    <property type="project" value="UniProtKB-SubCell"/>
</dbReference>
<dbReference type="Gene3D" id="3.30.70.3310">
    <property type="match status" value="1"/>
</dbReference>
<feature type="domain" description="EGF-like" evidence="28">
    <location>
        <begin position="1277"/>
        <end position="1315"/>
    </location>
</feature>
<feature type="disulfide bond" evidence="26">
    <location>
        <begin position="1183"/>
        <end position="1192"/>
    </location>
</feature>
<feature type="disulfide bond" evidence="26">
    <location>
        <begin position="1145"/>
        <end position="1154"/>
    </location>
</feature>
<dbReference type="Pfam" id="PF07645">
    <property type="entry name" value="EGF_CA"/>
    <property type="match status" value="3"/>
</dbReference>
<evidence type="ECO:0000259" key="28">
    <source>
        <dbReference type="PROSITE" id="PS50026"/>
    </source>
</evidence>
<dbReference type="Ensembl" id="ENSTNIT00000009588.1">
    <property type="protein sequence ID" value="ENSTNIP00000009417.1"/>
    <property type="gene ID" value="ENSTNIG00000006640.1"/>
</dbReference>
<dbReference type="Pfam" id="PF00008">
    <property type="entry name" value="EGF"/>
    <property type="match status" value="19"/>
</dbReference>
<evidence type="ECO:0000256" key="21">
    <source>
        <dbReference type="ARBA" id="ARBA00023180"/>
    </source>
</evidence>
<evidence type="ECO:0000313" key="30">
    <source>
        <dbReference type="Ensembl" id="ENSTNIP00000009417.1"/>
    </source>
</evidence>
<keyword evidence="16" id="KW-0472">Membrane</keyword>
<keyword evidence="12" id="KW-0914">Notch signaling pathway</keyword>
<dbReference type="InterPro" id="IPR013032">
    <property type="entry name" value="EGF-like_CS"/>
</dbReference>
<dbReference type="FunFam" id="2.10.25.10:FF:000092">
    <property type="entry name" value="Neurogenic locus notch protein 1"/>
    <property type="match status" value="1"/>
</dbReference>
<dbReference type="Pfam" id="PF06816">
    <property type="entry name" value="NOD"/>
    <property type="match status" value="1"/>
</dbReference>
<dbReference type="FunFam" id="2.10.25.10:FF:000173">
    <property type="entry name" value="Neurogenic locus notch protein 2"/>
    <property type="match status" value="1"/>
</dbReference>
<dbReference type="FunFam" id="2.10.25.10:FF:000136">
    <property type="entry name" value="Neurogenic locus notch 1"/>
    <property type="match status" value="1"/>
</dbReference>
<keyword evidence="5" id="KW-1003">Cell membrane</keyword>
<dbReference type="FunFam" id="2.10.25.10:FF:000109">
    <property type="entry name" value="Notch homolog 4, [Drosophila]"/>
    <property type="match status" value="1"/>
</dbReference>
<evidence type="ECO:0000256" key="18">
    <source>
        <dbReference type="ARBA" id="ARBA00023159"/>
    </source>
</evidence>
<dbReference type="PRINTS" id="PR00010">
    <property type="entry name" value="EGFBLOOD"/>
</dbReference>
<dbReference type="Pfam" id="PF00066">
    <property type="entry name" value="Notch"/>
    <property type="match status" value="3"/>
</dbReference>
<feature type="disulfide bond" evidence="24">
    <location>
        <begin position="470"/>
        <end position="481"/>
    </location>
</feature>
<feature type="disulfide bond" evidence="26">
    <location>
        <begin position="908"/>
        <end position="917"/>
    </location>
</feature>
<evidence type="ECO:0000256" key="13">
    <source>
        <dbReference type="ARBA" id="ARBA00022989"/>
    </source>
</evidence>
<feature type="disulfide bond" evidence="26">
    <location>
        <begin position="138"/>
        <end position="147"/>
    </location>
</feature>
<dbReference type="PANTHER" id="PTHR45836:SF15">
    <property type="entry name" value="NEUROGENIC LOCUS NOTCH HOMOLOG PROTEIN 2"/>
    <property type="match status" value="1"/>
</dbReference>